<feature type="transmembrane region" description="Helical" evidence="7">
    <location>
        <begin position="82"/>
        <end position="99"/>
    </location>
</feature>
<evidence type="ECO:0000313" key="9">
    <source>
        <dbReference type="EMBL" id="MFC4536526.1"/>
    </source>
</evidence>
<comment type="caution">
    <text evidence="9">The sequence shown here is derived from an EMBL/GenBank/DDBJ whole genome shotgun (WGS) entry which is preliminary data.</text>
</comment>
<feature type="transmembrane region" description="Helical" evidence="7">
    <location>
        <begin position="155"/>
        <end position="175"/>
    </location>
</feature>
<dbReference type="InterPro" id="IPR049453">
    <property type="entry name" value="Memb_transporter_dom"/>
</dbReference>
<keyword evidence="5 7" id="KW-0472">Membrane</keyword>
<protein>
    <submittedName>
        <fullName evidence="9">FUSC family protein</fullName>
    </submittedName>
</protein>
<dbReference type="PANTHER" id="PTHR30509">
    <property type="entry name" value="P-HYDROXYBENZOIC ACID EFFLUX PUMP SUBUNIT-RELATED"/>
    <property type="match status" value="1"/>
</dbReference>
<dbReference type="EMBL" id="JBHSFP010000048">
    <property type="protein sequence ID" value="MFC4536526.1"/>
    <property type="molecule type" value="Genomic_DNA"/>
</dbReference>
<keyword evidence="10" id="KW-1185">Reference proteome</keyword>
<organism evidence="9 10">
    <name type="scientific">Sphaerisporangium dianthi</name>
    <dbReference type="NCBI Taxonomy" id="1436120"/>
    <lineage>
        <taxon>Bacteria</taxon>
        <taxon>Bacillati</taxon>
        <taxon>Actinomycetota</taxon>
        <taxon>Actinomycetes</taxon>
        <taxon>Streptosporangiales</taxon>
        <taxon>Streptosporangiaceae</taxon>
        <taxon>Sphaerisporangium</taxon>
    </lineage>
</organism>
<accession>A0ABV9CTF8</accession>
<feature type="domain" description="Integral membrane bound transporter" evidence="8">
    <location>
        <begin position="361"/>
        <end position="484"/>
    </location>
</feature>
<feature type="transmembrane region" description="Helical" evidence="7">
    <location>
        <begin position="47"/>
        <end position="70"/>
    </location>
</feature>
<dbReference type="RefSeq" id="WP_380851135.1">
    <property type="nucleotide sequence ID" value="NZ_JBHSFP010000048.1"/>
</dbReference>
<evidence type="ECO:0000256" key="4">
    <source>
        <dbReference type="ARBA" id="ARBA00022989"/>
    </source>
</evidence>
<feature type="transmembrane region" description="Helical" evidence="7">
    <location>
        <begin position="105"/>
        <end position="125"/>
    </location>
</feature>
<sequence>MPWLSRHPADRLAGAAPGWLVETVRPAPARPDWTAMARCAASITGPLLAGLAAGRITLGLLPAMGAMAAALADRGGSYRARAIRIACAAAGGSAGYVIGHSVRGLGWWTVPVIVAVSVLSALVSVSGAAGSLGGLQLLVMTVLGMGVSFTEGPVAGAAAYAAGAAWALLLSVAGWPLRPRAAEESAVAGVYGALAALLERWDCGRAEAVAAFDAALKNAYDTVLSARSAALGSDKERTRLIVLLNQAIRVRNALISLAAEGREPDPELAEAVGSIAGALAGGGPPIRPRRLQASTPALRAVCSAVNEALDLVCGGEVPAGQAQAGRKAVPGAEIARVWELMRFGHLARVYTVRLALCMGVAAALSELHLIQRSYWVMLAVALVLKPDFGSVFARALQRGIGTVVGAVLGTVVLYVVPYGPAILIPLALFAALLPYGQQRNWGLMSTFQVPLVVLLVDLLTGAGPRLAEIRAVDTLIGCAIVLVFGYLPWPASWQAPVGPPFADAVAATARYLRQAFHGGPPSALPHREAFDALADLRTVFQRALTEPPVISRRVTTWMPAMTALQRVADATAATAALTEHGRPAPSREEVEEVAASLEEIAEHVRAGLPVADRAGLPPDGALAPVAQAVRGLRDTLSAPSGGA</sequence>
<evidence type="ECO:0000256" key="3">
    <source>
        <dbReference type="ARBA" id="ARBA00022692"/>
    </source>
</evidence>
<evidence type="ECO:0000259" key="8">
    <source>
        <dbReference type="Pfam" id="PF13515"/>
    </source>
</evidence>
<evidence type="ECO:0000256" key="1">
    <source>
        <dbReference type="ARBA" id="ARBA00004651"/>
    </source>
</evidence>
<proteinExistence type="inferred from homology"/>
<feature type="transmembrane region" description="Helical" evidence="7">
    <location>
        <begin position="441"/>
        <end position="459"/>
    </location>
</feature>
<feature type="transmembrane region" description="Helical" evidence="7">
    <location>
        <begin position="403"/>
        <end position="435"/>
    </location>
</feature>
<dbReference type="Pfam" id="PF13515">
    <property type="entry name" value="FUSC_2"/>
    <property type="match status" value="1"/>
</dbReference>
<keyword evidence="3 7" id="KW-0812">Transmembrane</keyword>
<evidence type="ECO:0000256" key="6">
    <source>
        <dbReference type="ARBA" id="ARBA00043993"/>
    </source>
</evidence>
<comment type="subcellular location">
    <subcellularLocation>
        <location evidence="1">Cell membrane</location>
        <topology evidence="1">Multi-pass membrane protein</topology>
    </subcellularLocation>
</comment>
<reference evidence="10" key="1">
    <citation type="journal article" date="2019" name="Int. J. Syst. Evol. Microbiol.">
        <title>The Global Catalogue of Microorganisms (GCM) 10K type strain sequencing project: providing services to taxonomists for standard genome sequencing and annotation.</title>
        <authorList>
            <consortium name="The Broad Institute Genomics Platform"/>
            <consortium name="The Broad Institute Genome Sequencing Center for Infectious Disease"/>
            <person name="Wu L."/>
            <person name="Ma J."/>
        </authorList>
    </citation>
    <scope>NUCLEOTIDE SEQUENCE [LARGE SCALE GENOMIC DNA]</scope>
    <source>
        <strain evidence="10">CGMCC 4.7132</strain>
    </source>
</reference>
<evidence type="ECO:0000256" key="7">
    <source>
        <dbReference type="SAM" id="Phobius"/>
    </source>
</evidence>
<name>A0ABV9CTF8_9ACTN</name>
<comment type="similarity">
    <text evidence="6">Belongs to the YccS/YhfK family.</text>
</comment>
<evidence type="ECO:0000313" key="10">
    <source>
        <dbReference type="Proteomes" id="UP001596004"/>
    </source>
</evidence>
<keyword evidence="4 7" id="KW-1133">Transmembrane helix</keyword>
<feature type="transmembrane region" description="Helical" evidence="7">
    <location>
        <begin position="375"/>
        <end position="396"/>
    </location>
</feature>
<evidence type="ECO:0000256" key="2">
    <source>
        <dbReference type="ARBA" id="ARBA00022475"/>
    </source>
</evidence>
<feature type="transmembrane region" description="Helical" evidence="7">
    <location>
        <begin position="471"/>
        <end position="489"/>
    </location>
</feature>
<dbReference type="Proteomes" id="UP001596004">
    <property type="component" value="Unassembled WGS sequence"/>
</dbReference>
<keyword evidence="2" id="KW-1003">Cell membrane</keyword>
<dbReference type="PANTHER" id="PTHR30509:SF9">
    <property type="entry name" value="MULTIDRUG RESISTANCE PROTEIN MDTO"/>
    <property type="match status" value="1"/>
</dbReference>
<feature type="transmembrane region" description="Helical" evidence="7">
    <location>
        <begin position="350"/>
        <end position="369"/>
    </location>
</feature>
<evidence type="ECO:0000256" key="5">
    <source>
        <dbReference type="ARBA" id="ARBA00023136"/>
    </source>
</evidence>
<gene>
    <name evidence="9" type="ORF">ACFO60_37640</name>
</gene>